<gene>
    <name evidence="3" type="ORF">CJ030_MR1G014996</name>
</gene>
<proteinExistence type="predicted"/>
<dbReference type="GO" id="GO:0005737">
    <property type="term" value="C:cytoplasm"/>
    <property type="evidence" value="ECO:0007669"/>
    <property type="project" value="TreeGrafter"/>
</dbReference>
<dbReference type="Gene3D" id="3.80.10.10">
    <property type="entry name" value="Ribonuclease Inhibitor"/>
    <property type="match status" value="1"/>
</dbReference>
<reference evidence="3 4" key="1">
    <citation type="journal article" date="2019" name="Plant Biotechnol. J.">
        <title>The red bayberry genome and genetic basis of sex determination.</title>
        <authorList>
            <person name="Jia H.M."/>
            <person name="Jia H.J."/>
            <person name="Cai Q.L."/>
            <person name="Wang Y."/>
            <person name="Zhao H.B."/>
            <person name="Yang W.F."/>
            <person name="Wang G.Y."/>
            <person name="Li Y.H."/>
            <person name="Zhan D.L."/>
            <person name="Shen Y.T."/>
            <person name="Niu Q.F."/>
            <person name="Chang L."/>
            <person name="Qiu J."/>
            <person name="Zhao L."/>
            <person name="Xie H.B."/>
            <person name="Fu W.Y."/>
            <person name="Jin J."/>
            <person name="Li X.W."/>
            <person name="Jiao Y."/>
            <person name="Zhou C.C."/>
            <person name="Tu T."/>
            <person name="Chai C.Y."/>
            <person name="Gao J.L."/>
            <person name="Fan L.J."/>
            <person name="van de Weg E."/>
            <person name="Wang J.Y."/>
            <person name="Gao Z.S."/>
        </authorList>
    </citation>
    <scope>NUCLEOTIDE SEQUENCE [LARGE SCALE GENOMIC DNA]</scope>
    <source>
        <tissue evidence="3">Leaves</tissue>
    </source>
</reference>
<keyword evidence="1" id="KW-0433">Leucine-rich repeat</keyword>
<keyword evidence="2" id="KW-0677">Repeat</keyword>
<dbReference type="AlphaFoldDB" id="A0A6A1WNY2"/>
<dbReference type="OrthoDB" id="1301794at2759"/>
<organism evidence="3 4">
    <name type="scientific">Morella rubra</name>
    <name type="common">Chinese bayberry</name>
    <dbReference type="NCBI Taxonomy" id="262757"/>
    <lineage>
        <taxon>Eukaryota</taxon>
        <taxon>Viridiplantae</taxon>
        <taxon>Streptophyta</taxon>
        <taxon>Embryophyta</taxon>
        <taxon>Tracheophyta</taxon>
        <taxon>Spermatophyta</taxon>
        <taxon>Magnoliopsida</taxon>
        <taxon>eudicotyledons</taxon>
        <taxon>Gunneridae</taxon>
        <taxon>Pentapetalae</taxon>
        <taxon>rosids</taxon>
        <taxon>fabids</taxon>
        <taxon>Fagales</taxon>
        <taxon>Myricaceae</taxon>
        <taxon>Morella</taxon>
    </lineage>
</organism>
<protein>
    <recommendedName>
        <fullName evidence="5">TMV resistance protein N</fullName>
    </recommendedName>
</protein>
<accession>A0A6A1WNY2</accession>
<dbReference type="SUPFAM" id="SSF52047">
    <property type="entry name" value="RNI-like"/>
    <property type="match status" value="1"/>
</dbReference>
<dbReference type="PANTHER" id="PTHR48051">
    <property type="match status" value="1"/>
</dbReference>
<evidence type="ECO:0008006" key="5">
    <source>
        <dbReference type="Google" id="ProtNLM"/>
    </source>
</evidence>
<comment type="caution">
    <text evidence="3">The sequence shown here is derived from an EMBL/GenBank/DDBJ whole genome shotgun (WGS) entry which is preliminary data.</text>
</comment>
<name>A0A6A1WNY2_9ROSI</name>
<dbReference type="InterPro" id="IPR050216">
    <property type="entry name" value="LRR_domain-containing"/>
</dbReference>
<evidence type="ECO:0000313" key="3">
    <source>
        <dbReference type="EMBL" id="KAB1226982.1"/>
    </source>
</evidence>
<evidence type="ECO:0000313" key="4">
    <source>
        <dbReference type="Proteomes" id="UP000516437"/>
    </source>
</evidence>
<evidence type="ECO:0000256" key="2">
    <source>
        <dbReference type="ARBA" id="ARBA00022737"/>
    </source>
</evidence>
<sequence length="469" mass="51933">MNKISNLLGILKPLDDVERRRWAARRNWDGQTEMGGGAGWLLGGAGQGKTLIHAGLNFFDGSWNWVGRKRVIWKNGQPAGQKSLIEVALSAALGSLKLNPSRPPAATSTITEPIKRLSSSFLLLKNIKAISLLGYEGHSAESWLSRFSWKISPKSLDPTSLLRASLCGFCSLGGLCLSNCKLYEREFPSGLGSLSLVLRQLDLSLNDFHELPRCVSGLQKLKWLDLSFCTSLRSISELPSSVESLRATGCSSMERLSMSSISQLDGLCISGCENLVEIQGLRFESISIIEMVGCSNLPSEFGTSLIQNLSPNSNAEILVCLPGNEVPNWFSYTRIGFSTSFLVPPLSEGQIRMFSICAVYGIKKGADEKIVYHGKSEIRLIVHKKSEGQHYQILLLPIWFEAPANDTDNLLFFQTHLRRSILKTVDFPEEDVEIVRGDEIEMSFAIFPTESRFEVKKCGVHLLLEEPTM</sequence>
<dbReference type="EMBL" id="RXIC02000019">
    <property type="protein sequence ID" value="KAB1226982.1"/>
    <property type="molecule type" value="Genomic_DNA"/>
</dbReference>
<dbReference type="PANTHER" id="PTHR48051:SF1">
    <property type="entry name" value="RAS SUPPRESSOR PROTEIN 1"/>
    <property type="match status" value="1"/>
</dbReference>
<dbReference type="InterPro" id="IPR032675">
    <property type="entry name" value="LRR_dom_sf"/>
</dbReference>
<keyword evidence="4" id="KW-1185">Reference proteome</keyword>
<evidence type="ECO:0000256" key="1">
    <source>
        <dbReference type="ARBA" id="ARBA00022614"/>
    </source>
</evidence>
<dbReference type="Proteomes" id="UP000516437">
    <property type="component" value="Chromosome 1"/>
</dbReference>